<proteinExistence type="inferred from homology"/>
<dbReference type="SUPFAM" id="SSF55961">
    <property type="entry name" value="Bet v1-like"/>
    <property type="match status" value="1"/>
</dbReference>
<protein>
    <recommendedName>
        <fullName evidence="2">Activator of Hsp90 ATPase homologue 1/2-like C-terminal domain-containing protein</fullName>
    </recommendedName>
</protein>
<name>A0A255H9M4_9ACTN</name>
<feature type="domain" description="Activator of Hsp90 ATPase homologue 1/2-like C-terminal" evidence="2">
    <location>
        <begin position="36"/>
        <end position="146"/>
    </location>
</feature>
<evidence type="ECO:0000313" key="4">
    <source>
        <dbReference type="Proteomes" id="UP000216311"/>
    </source>
</evidence>
<evidence type="ECO:0000259" key="2">
    <source>
        <dbReference type="Pfam" id="PF08327"/>
    </source>
</evidence>
<comment type="similarity">
    <text evidence="1">Belongs to the AHA1 family.</text>
</comment>
<dbReference type="Gene3D" id="3.30.530.20">
    <property type="match status" value="1"/>
</dbReference>
<dbReference type="AlphaFoldDB" id="A0A255H9M4"/>
<comment type="caution">
    <text evidence="3">The sequence shown here is derived from an EMBL/GenBank/DDBJ whole genome shotgun (WGS) entry which is preliminary data.</text>
</comment>
<organism evidence="3 4">
    <name type="scientific">Enemella dayhoffiae</name>
    <dbReference type="NCBI Taxonomy" id="2016507"/>
    <lineage>
        <taxon>Bacteria</taxon>
        <taxon>Bacillati</taxon>
        <taxon>Actinomycetota</taxon>
        <taxon>Actinomycetes</taxon>
        <taxon>Propionibacteriales</taxon>
        <taxon>Propionibacteriaceae</taxon>
        <taxon>Enemella</taxon>
    </lineage>
</organism>
<dbReference type="OrthoDB" id="8117292at2"/>
<keyword evidence="4" id="KW-1185">Reference proteome</keyword>
<accession>A0A255H9M4</accession>
<evidence type="ECO:0000256" key="1">
    <source>
        <dbReference type="ARBA" id="ARBA00006817"/>
    </source>
</evidence>
<dbReference type="CDD" id="cd08899">
    <property type="entry name" value="SRPBCC_CalC_Aha1-like_6"/>
    <property type="match status" value="1"/>
</dbReference>
<dbReference type="Proteomes" id="UP000216311">
    <property type="component" value="Unassembled WGS sequence"/>
</dbReference>
<evidence type="ECO:0000313" key="3">
    <source>
        <dbReference type="EMBL" id="OYO24257.1"/>
    </source>
</evidence>
<dbReference type="RefSeq" id="WP_094362846.1">
    <property type="nucleotide sequence ID" value="NZ_NMVQ01000004.1"/>
</dbReference>
<sequence>MTDPNIAAAIANRKPTARLDQHGDTWQLTMERDLAHPAERVWTMITDPTQLHRWSPVVPNRALDSVGPATSREVAGAAEEDAEVLQVDQPRLLVHRWGPHQLRWTLEPTDGGCLLRLEHTFGERPEAPSYGAGWHVCLGALEAALEHAEIDRAVGPAAKDYGWQRLHDAYADQFGSPS</sequence>
<gene>
    <name evidence="3" type="ORF">CGZ93_03870</name>
</gene>
<dbReference type="Pfam" id="PF08327">
    <property type="entry name" value="AHSA1"/>
    <property type="match status" value="1"/>
</dbReference>
<dbReference type="EMBL" id="NMVQ01000004">
    <property type="protein sequence ID" value="OYO24257.1"/>
    <property type="molecule type" value="Genomic_DNA"/>
</dbReference>
<dbReference type="InterPro" id="IPR013538">
    <property type="entry name" value="ASHA1/2-like_C"/>
</dbReference>
<reference evidence="3 4" key="1">
    <citation type="submission" date="2017-07" db="EMBL/GenBank/DDBJ databases">
        <title>Draft whole genome sequences of clinical Proprionibacteriaceae strains.</title>
        <authorList>
            <person name="Bernier A.-M."/>
            <person name="Bernard K."/>
            <person name="Domingo M.-C."/>
        </authorList>
    </citation>
    <scope>NUCLEOTIDE SEQUENCE [LARGE SCALE GENOMIC DNA]</scope>
    <source>
        <strain evidence="3 4">NML 130396</strain>
    </source>
</reference>
<dbReference type="InterPro" id="IPR023393">
    <property type="entry name" value="START-like_dom_sf"/>
</dbReference>